<protein>
    <submittedName>
        <fullName evidence="6">1463_t:CDS:1</fullName>
    </submittedName>
</protein>
<dbReference type="OrthoDB" id="2446412at2759"/>
<keyword evidence="5" id="KW-0539">Nucleus</keyword>
<dbReference type="EMBL" id="CAJVPY010009461">
    <property type="protein sequence ID" value="CAG8708965.1"/>
    <property type="molecule type" value="Genomic_DNA"/>
</dbReference>
<evidence type="ECO:0000313" key="6">
    <source>
        <dbReference type="EMBL" id="CAG8708965.1"/>
    </source>
</evidence>
<evidence type="ECO:0000256" key="3">
    <source>
        <dbReference type="ARBA" id="ARBA00022771"/>
    </source>
</evidence>
<sequence>MPMQTENEYELICQNLISFIIDDSQPFNIVECKSFRKLLHSLDLNFSIPCNKTVKTTVSKAFSWSKQQLTNIIANDSVTVSIIMDFWTSRCHHGYVGITSISTLVKTLKGLLQQSYIESVSTDISELTIFDSMEEIIDDTKDFVEIKEVDLTLGIVHKKIDISMPMVTIGMVEKVKKALYDSIYKYWQSVIDIGILACLLDLCFKKLRFANTNVIQKTNEQLKSLYESECEVYNFSNHSAYSSNIQTKDLEANRVQKK</sequence>
<keyword evidence="2" id="KW-0479">Metal-binding</keyword>
<comment type="caution">
    <text evidence="6">The sequence shown here is derived from an EMBL/GenBank/DDBJ whole genome shotgun (WGS) entry which is preliminary data.</text>
</comment>
<keyword evidence="7" id="KW-1185">Reference proteome</keyword>
<dbReference type="PANTHER" id="PTHR46481:SF10">
    <property type="entry name" value="ZINC FINGER BED DOMAIN-CONTAINING PROTEIN 39"/>
    <property type="match status" value="1"/>
</dbReference>
<dbReference type="SUPFAM" id="SSF140996">
    <property type="entry name" value="Hermes dimerisation domain"/>
    <property type="match status" value="1"/>
</dbReference>
<dbReference type="GO" id="GO:0005634">
    <property type="term" value="C:nucleus"/>
    <property type="evidence" value="ECO:0007669"/>
    <property type="project" value="UniProtKB-SubCell"/>
</dbReference>
<organism evidence="6 7">
    <name type="scientific">Dentiscutata erythropus</name>
    <dbReference type="NCBI Taxonomy" id="1348616"/>
    <lineage>
        <taxon>Eukaryota</taxon>
        <taxon>Fungi</taxon>
        <taxon>Fungi incertae sedis</taxon>
        <taxon>Mucoromycota</taxon>
        <taxon>Glomeromycotina</taxon>
        <taxon>Glomeromycetes</taxon>
        <taxon>Diversisporales</taxon>
        <taxon>Gigasporaceae</taxon>
        <taxon>Dentiscutata</taxon>
    </lineage>
</organism>
<dbReference type="Proteomes" id="UP000789405">
    <property type="component" value="Unassembled WGS sequence"/>
</dbReference>
<evidence type="ECO:0000256" key="5">
    <source>
        <dbReference type="ARBA" id="ARBA00023242"/>
    </source>
</evidence>
<accession>A0A9N9HWD1</accession>
<reference evidence="6" key="1">
    <citation type="submission" date="2021-06" db="EMBL/GenBank/DDBJ databases">
        <authorList>
            <person name="Kallberg Y."/>
            <person name="Tangrot J."/>
            <person name="Rosling A."/>
        </authorList>
    </citation>
    <scope>NUCLEOTIDE SEQUENCE</scope>
    <source>
        <strain evidence="6">MA453B</strain>
    </source>
</reference>
<evidence type="ECO:0000256" key="2">
    <source>
        <dbReference type="ARBA" id="ARBA00022723"/>
    </source>
</evidence>
<evidence type="ECO:0000256" key="1">
    <source>
        <dbReference type="ARBA" id="ARBA00004123"/>
    </source>
</evidence>
<proteinExistence type="predicted"/>
<keyword evidence="4" id="KW-0862">Zinc</keyword>
<gene>
    <name evidence="6" type="ORF">DERYTH_LOCUS13457</name>
</gene>
<evidence type="ECO:0000256" key="4">
    <source>
        <dbReference type="ARBA" id="ARBA00022833"/>
    </source>
</evidence>
<name>A0A9N9HWD1_9GLOM</name>
<dbReference type="InterPro" id="IPR052035">
    <property type="entry name" value="ZnF_BED_domain_contain"/>
</dbReference>
<dbReference type="PANTHER" id="PTHR46481">
    <property type="entry name" value="ZINC FINGER BED DOMAIN-CONTAINING PROTEIN 4"/>
    <property type="match status" value="1"/>
</dbReference>
<keyword evidence="3" id="KW-0863">Zinc-finger</keyword>
<comment type="subcellular location">
    <subcellularLocation>
        <location evidence="1">Nucleus</location>
    </subcellularLocation>
</comment>
<evidence type="ECO:0000313" key="7">
    <source>
        <dbReference type="Proteomes" id="UP000789405"/>
    </source>
</evidence>
<dbReference type="AlphaFoldDB" id="A0A9N9HWD1"/>
<dbReference type="GO" id="GO:0008270">
    <property type="term" value="F:zinc ion binding"/>
    <property type="evidence" value="ECO:0007669"/>
    <property type="project" value="UniProtKB-KW"/>
</dbReference>